<name>A0A918NKC8_9PROT</name>
<dbReference type="InterPro" id="IPR018717">
    <property type="entry name" value="DUF2241"/>
</dbReference>
<proteinExistence type="predicted"/>
<dbReference type="InterPro" id="IPR045865">
    <property type="entry name" value="ACT-like_dom_sf"/>
</dbReference>
<dbReference type="Proteomes" id="UP000600865">
    <property type="component" value="Unassembled WGS sequence"/>
</dbReference>
<dbReference type="EMBL" id="BMYV01000003">
    <property type="protein sequence ID" value="GGX74534.1"/>
    <property type="molecule type" value="Genomic_DNA"/>
</dbReference>
<dbReference type="PANTHER" id="PTHR39199">
    <property type="entry name" value="BLR5128 PROTEIN"/>
    <property type="match status" value="1"/>
</dbReference>
<protein>
    <recommendedName>
        <fullName evidence="1">DUF2241 domain-containing protein</fullName>
    </recommendedName>
</protein>
<dbReference type="RefSeq" id="WP_189586917.1">
    <property type="nucleotide sequence ID" value="NZ_BMYV01000003.1"/>
</dbReference>
<organism evidence="2 3">
    <name type="scientific">Litorimonas cladophorae</name>
    <dbReference type="NCBI Taxonomy" id="1220491"/>
    <lineage>
        <taxon>Bacteria</taxon>
        <taxon>Pseudomonadati</taxon>
        <taxon>Pseudomonadota</taxon>
        <taxon>Alphaproteobacteria</taxon>
        <taxon>Maricaulales</taxon>
        <taxon>Robiginitomaculaceae</taxon>
    </lineage>
</organism>
<sequence>MTGSTHLPNLLASMSPELRDETFVFTTLAPDAPVPDLGAVMQFQEAEGLTLIAPLERAKQQGLAYEFPCRMITLNIYSSLEAVGFLAVITTHLAKLNVGVNPVSGFYHDHLFVPEDRATDVMTALIELAHSYRDQDRS</sequence>
<dbReference type="AlphaFoldDB" id="A0A918NKC8"/>
<dbReference type="Pfam" id="PF10000">
    <property type="entry name" value="ACT_3"/>
    <property type="match status" value="1"/>
</dbReference>
<evidence type="ECO:0000259" key="1">
    <source>
        <dbReference type="Pfam" id="PF10000"/>
    </source>
</evidence>
<evidence type="ECO:0000313" key="2">
    <source>
        <dbReference type="EMBL" id="GGX74534.1"/>
    </source>
</evidence>
<dbReference type="Gene3D" id="3.30.2130.10">
    <property type="entry name" value="VC0802-like"/>
    <property type="match status" value="1"/>
</dbReference>
<evidence type="ECO:0000313" key="3">
    <source>
        <dbReference type="Proteomes" id="UP000600865"/>
    </source>
</evidence>
<keyword evidence="3" id="KW-1185">Reference proteome</keyword>
<reference evidence="2 3" key="1">
    <citation type="journal article" date="2014" name="Int. J. Syst. Evol. Microbiol.">
        <title>Complete genome sequence of Corynebacterium casei LMG S-19264T (=DSM 44701T), isolated from a smear-ripened cheese.</title>
        <authorList>
            <consortium name="US DOE Joint Genome Institute (JGI-PGF)"/>
            <person name="Walter F."/>
            <person name="Albersmeier A."/>
            <person name="Kalinowski J."/>
            <person name="Ruckert C."/>
        </authorList>
    </citation>
    <scope>NUCLEOTIDE SEQUENCE [LARGE SCALE GENOMIC DNA]</scope>
    <source>
        <strain evidence="2 3">KCTC 23968</strain>
    </source>
</reference>
<feature type="domain" description="DUF2241" evidence="1">
    <location>
        <begin position="2"/>
        <end position="70"/>
    </location>
</feature>
<gene>
    <name evidence="2" type="ORF">GCM10011309_25840</name>
</gene>
<dbReference type="PANTHER" id="PTHR39199:SF1">
    <property type="entry name" value="BLR5128 PROTEIN"/>
    <property type="match status" value="1"/>
</dbReference>
<accession>A0A918NKC8</accession>
<dbReference type="SUPFAM" id="SSF55021">
    <property type="entry name" value="ACT-like"/>
    <property type="match status" value="2"/>
</dbReference>
<comment type="caution">
    <text evidence="2">The sequence shown here is derived from an EMBL/GenBank/DDBJ whole genome shotgun (WGS) entry which is preliminary data.</text>
</comment>